<dbReference type="RefSeq" id="WP_115793010.1">
    <property type="nucleotide sequence ID" value="NZ_QSLN01000012.1"/>
</dbReference>
<dbReference type="InterPro" id="IPR029016">
    <property type="entry name" value="GAF-like_dom_sf"/>
</dbReference>
<dbReference type="EMBL" id="QSLN01000012">
    <property type="protein sequence ID" value="RDV82117.1"/>
    <property type="molecule type" value="Genomic_DNA"/>
</dbReference>
<dbReference type="CDD" id="cd00077">
    <property type="entry name" value="HDc"/>
    <property type="match status" value="1"/>
</dbReference>
<dbReference type="PROSITE" id="PS51831">
    <property type="entry name" value="HD"/>
    <property type="match status" value="1"/>
</dbReference>
<dbReference type="InterPro" id="IPR037522">
    <property type="entry name" value="HD_GYP_dom"/>
</dbReference>
<dbReference type="Gene3D" id="1.10.3210.10">
    <property type="entry name" value="Hypothetical protein af1432"/>
    <property type="match status" value="1"/>
</dbReference>
<dbReference type="PANTHER" id="PTHR43155:SF2">
    <property type="entry name" value="CYCLIC DI-GMP PHOSPHODIESTERASE PA4108"/>
    <property type="match status" value="1"/>
</dbReference>
<protein>
    <submittedName>
        <fullName evidence="3">HD domain-containing protein</fullName>
    </submittedName>
</protein>
<dbReference type="InterPro" id="IPR006675">
    <property type="entry name" value="HDIG_dom"/>
</dbReference>
<dbReference type="Proteomes" id="UP000256329">
    <property type="component" value="Unassembled WGS sequence"/>
</dbReference>
<dbReference type="NCBIfam" id="TIGR00277">
    <property type="entry name" value="HDIG"/>
    <property type="match status" value="1"/>
</dbReference>
<dbReference type="AlphaFoldDB" id="A0A3D8P234"/>
<dbReference type="OrthoDB" id="10822at2"/>
<reference evidence="3 4" key="1">
    <citation type="submission" date="2018-08" db="EMBL/GenBank/DDBJ databases">
        <title>Form III RuBisCO-mediated autotrophy in Thermodesulfobium bacteria.</title>
        <authorList>
            <person name="Toshchakov S.V."/>
            <person name="Kublanov I.V."/>
            <person name="Frolov E."/>
            <person name="Bonch-Osmolovskaya E.A."/>
            <person name="Tourova T.P."/>
            <person name="Chernych N.A."/>
            <person name="Lebedinsky A.V."/>
        </authorList>
    </citation>
    <scope>NUCLEOTIDE SEQUENCE [LARGE SCALE GENOMIC DNA]</scope>
    <source>
        <strain evidence="3 4">SR</strain>
    </source>
</reference>
<evidence type="ECO:0000259" key="1">
    <source>
        <dbReference type="PROSITE" id="PS51831"/>
    </source>
</evidence>
<dbReference type="SMART" id="SM00065">
    <property type="entry name" value="GAF"/>
    <property type="match status" value="1"/>
</dbReference>
<name>A0A3D8P234_9THEO</name>
<dbReference type="InterPro" id="IPR006674">
    <property type="entry name" value="HD_domain"/>
</dbReference>
<dbReference type="Gene3D" id="3.30.450.40">
    <property type="match status" value="1"/>
</dbReference>
<dbReference type="SUPFAM" id="SSF55781">
    <property type="entry name" value="GAF domain-like"/>
    <property type="match status" value="1"/>
</dbReference>
<dbReference type="SUPFAM" id="SSF109604">
    <property type="entry name" value="HD-domain/PDEase-like"/>
    <property type="match status" value="1"/>
</dbReference>
<evidence type="ECO:0000313" key="3">
    <source>
        <dbReference type="EMBL" id="RDV82117.1"/>
    </source>
</evidence>
<feature type="domain" description="HD-GYP" evidence="2">
    <location>
        <begin position="287"/>
        <end position="482"/>
    </location>
</feature>
<organism evidence="3 4">
    <name type="scientific">Ammonifex thiophilus</name>
    <dbReference type="NCBI Taxonomy" id="444093"/>
    <lineage>
        <taxon>Bacteria</taxon>
        <taxon>Bacillati</taxon>
        <taxon>Bacillota</taxon>
        <taxon>Clostridia</taxon>
        <taxon>Thermoanaerobacterales</taxon>
        <taxon>Thermoanaerobacteraceae</taxon>
        <taxon>Ammonifex</taxon>
    </lineage>
</organism>
<dbReference type="InterPro" id="IPR003018">
    <property type="entry name" value="GAF"/>
</dbReference>
<accession>A0A3D8P234</accession>
<proteinExistence type="predicted"/>
<evidence type="ECO:0000259" key="2">
    <source>
        <dbReference type="PROSITE" id="PS51832"/>
    </source>
</evidence>
<dbReference type="SMART" id="SM00471">
    <property type="entry name" value="HDc"/>
    <property type="match status" value="1"/>
</dbReference>
<dbReference type="InterPro" id="IPR003607">
    <property type="entry name" value="HD/PDEase_dom"/>
</dbReference>
<keyword evidence="4" id="KW-1185">Reference proteome</keyword>
<sequence>MARKTVEGCLKLLELALAGRLDSERAITPFLEALVKLGAASAARAVREDTGKEIRVVSSPPSGARREEVRFRLKLPDPAPAWQIALLRDESASYLEEDLIEEILSRFQRLWQREAGYRRIAWRGAAWQKLLGVLLLLAERLELQQVLDYVVRWSARLIGVEYTLLRLYDAASGKLRLVAAWGIEVEKIPAEVKEAPVEGTVAGEVFKEGKPVIWPPRGGLTSFFPCFFREIKSGVIIPVKFKNEVLGTLSIYDVKERTWRKEEIELLYAFGICTGLAVRNALLVRRREELHRHLLEALSFALEARDPYTAGHSWRVGALAREIAAAMGLSRELVDKAYLVGLVHDIGKIAVRDAVLVKPGPLDPEEWEEIKKHPVVGAEILAKVGMDEETVLAVRHHHEDVAGGGYPAGLRGERIPLLARIIRVADAYDAMTSQRPYRRSLGHEEAVRELRRCAGIQFDPSVVKAFLSLPSASVKEAISRGGGYDIPPIEGFGFYGFKCVEQG</sequence>
<comment type="caution">
    <text evidence="3">The sequence shown here is derived from an EMBL/GenBank/DDBJ whole genome shotgun (WGS) entry which is preliminary data.</text>
</comment>
<evidence type="ECO:0000313" key="4">
    <source>
        <dbReference type="Proteomes" id="UP000256329"/>
    </source>
</evidence>
<dbReference type="PROSITE" id="PS51832">
    <property type="entry name" value="HD_GYP"/>
    <property type="match status" value="1"/>
</dbReference>
<gene>
    <name evidence="3" type="ORF">DXX99_08195</name>
</gene>
<feature type="domain" description="HD" evidence="1">
    <location>
        <begin position="309"/>
        <end position="431"/>
    </location>
</feature>
<dbReference type="Pfam" id="PF13487">
    <property type="entry name" value="HD_5"/>
    <property type="match status" value="1"/>
</dbReference>
<dbReference type="Pfam" id="PF13185">
    <property type="entry name" value="GAF_2"/>
    <property type="match status" value="1"/>
</dbReference>
<dbReference type="PANTHER" id="PTHR43155">
    <property type="entry name" value="CYCLIC DI-GMP PHOSPHODIESTERASE PA4108-RELATED"/>
    <property type="match status" value="1"/>
</dbReference>